<dbReference type="PANTHER" id="PTHR21666">
    <property type="entry name" value="PEPTIDASE-RELATED"/>
    <property type="match status" value="1"/>
</dbReference>
<dbReference type="InterPro" id="IPR058593">
    <property type="entry name" value="ARB_07466-like_C"/>
</dbReference>
<feature type="domain" description="M23ase beta-sheet core" evidence="3">
    <location>
        <begin position="70"/>
        <end position="181"/>
    </location>
</feature>
<dbReference type="Gene3D" id="2.70.70.10">
    <property type="entry name" value="Glucose Permease (Domain IIA)"/>
    <property type="match status" value="1"/>
</dbReference>
<dbReference type="GO" id="GO:0004222">
    <property type="term" value="F:metalloendopeptidase activity"/>
    <property type="evidence" value="ECO:0007669"/>
    <property type="project" value="TreeGrafter"/>
</dbReference>
<dbReference type="InterPro" id="IPR050570">
    <property type="entry name" value="Cell_wall_metabolism_enzyme"/>
</dbReference>
<dbReference type="EMBL" id="QNRE01000015">
    <property type="protein sequence ID" value="RBO85323.1"/>
    <property type="molecule type" value="Genomic_DNA"/>
</dbReference>
<evidence type="ECO:0000313" key="5">
    <source>
        <dbReference type="EMBL" id="RBO85323.1"/>
    </source>
</evidence>
<feature type="region of interest" description="Disordered" evidence="1">
    <location>
        <begin position="341"/>
        <end position="380"/>
    </location>
</feature>
<dbReference type="InterPro" id="IPR023346">
    <property type="entry name" value="Lysozyme-like_dom_sf"/>
</dbReference>
<evidence type="ECO:0000256" key="1">
    <source>
        <dbReference type="SAM" id="MobiDB-lite"/>
    </source>
</evidence>
<dbReference type="CDD" id="cd13399">
    <property type="entry name" value="Slt35-like"/>
    <property type="match status" value="1"/>
</dbReference>
<dbReference type="RefSeq" id="WP_067509098.1">
    <property type="nucleotide sequence ID" value="NZ_QNRE01000015.1"/>
</dbReference>
<feature type="region of interest" description="Disordered" evidence="1">
    <location>
        <begin position="188"/>
        <end position="210"/>
    </location>
</feature>
<dbReference type="Pfam" id="PF26571">
    <property type="entry name" value="VldE"/>
    <property type="match status" value="1"/>
</dbReference>
<keyword evidence="6" id="KW-1185">Reference proteome</keyword>
<dbReference type="SUPFAM" id="SSF53955">
    <property type="entry name" value="Lysozyme-like"/>
    <property type="match status" value="1"/>
</dbReference>
<evidence type="ECO:0000259" key="3">
    <source>
        <dbReference type="Pfam" id="PF01551"/>
    </source>
</evidence>
<evidence type="ECO:0000259" key="2">
    <source>
        <dbReference type="Pfam" id="PF01464"/>
    </source>
</evidence>
<evidence type="ECO:0000313" key="6">
    <source>
        <dbReference type="Proteomes" id="UP000252586"/>
    </source>
</evidence>
<dbReference type="Proteomes" id="UP000252586">
    <property type="component" value="Unassembled WGS sequence"/>
</dbReference>
<gene>
    <name evidence="5" type="ORF">DFR74_115171</name>
</gene>
<protein>
    <submittedName>
        <fullName evidence="5">Transglycosylase-like protein with SLT domain</fullName>
    </submittedName>
</protein>
<organism evidence="5 6">
    <name type="scientific">Nocardia puris</name>
    <dbReference type="NCBI Taxonomy" id="208602"/>
    <lineage>
        <taxon>Bacteria</taxon>
        <taxon>Bacillati</taxon>
        <taxon>Actinomycetota</taxon>
        <taxon>Actinomycetes</taxon>
        <taxon>Mycobacteriales</taxon>
        <taxon>Nocardiaceae</taxon>
        <taxon>Nocardia</taxon>
    </lineage>
</organism>
<dbReference type="CDD" id="cd12797">
    <property type="entry name" value="M23_peptidase"/>
    <property type="match status" value="1"/>
</dbReference>
<dbReference type="OrthoDB" id="2989771at2"/>
<feature type="compositionally biased region" description="Gly residues" evidence="1">
    <location>
        <begin position="363"/>
        <end position="375"/>
    </location>
</feature>
<dbReference type="PANTHER" id="PTHR21666:SF270">
    <property type="entry name" value="MUREIN HYDROLASE ACTIVATOR ENVC"/>
    <property type="match status" value="1"/>
</dbReference>
<feature type="domain" description="ARB-07466-like C-terminal" evidence="4">
    <location>
        <begin position="229"/>
        <end position="333"/>
    </location>
</feature>
<accession>A0A366D5K5</accession>
<proteinExistence type="predicted"/>
<dbReference type="InterPro" id="IPR016047">
    <property type="entry name" value="M23ase_b-sheet_dom"/>
</dbReference>
<dbReference type="InterPro" id="IPR008258">
    <property type="entry name" value="Transglycosylase_SLT_dom_1"/>
</dbReference>
<sequence length="542" mass="55660">MKSIGAALISVVVAVVPLLLLLVVIDTPGCGPVPSGPGAGMALPAGSTSMPMAQGTYTLTSGYGPRWGTFHFGTDFGADAGQPIYAVADGVVAAVGPATGFGTWIVLDHNVNGSSYSSVYGHMFADDIDPAVVVGASVRAGQQVAKVGYAGEVSPPGPGGAHLHLEIWEGTRLGGGRAIDPMPWLAGALEPGSAGPEPSAPGPVPPGLDSRAAAGVAELPPLPASVGSEDKLQIDAVRVARLVAARFPEVTTIGGWRPPDAYGEHSAGRAVDVMIPGYSSGTGKELGDRITQFLLAHAAELHIEYLIWRQLYIPGTGSPSMMEDRGSPTANHYDHIHVSVSGGGLPDGSTPIGPGPAAPSPGVGPGSGSECGPGGGEDDLAPGRVPPEYEEMYRRAGTLCPQIRPSLLAAQGKQESGFDPNAVSSAGAQGISQFMPETWPTYGLTDEDGNGRLSPFDPADAIMAQGRYMCEIAAQVDGWIDDGKVIDAGGREELYLAAYNAGPGAVLRNRGFPVDGHDYIVQTRPYADIILATAREYSTTLS</sequence>
<dbReference type="AlphaFoldDB" id="A0A366D5K5"/>
<name>A0A366D5K5_9NOCA</name>
<dbReference type="Gene3D" id="1.10.530.10">
    <property type="match status" value="1"/>
</dbReference>
<dbReference type="SUPFAM" id="SSF51261">
    <property type="entry name" value="Duplicated hybrid motif"/>
    <property type="match status" value="1"/>
</dbReference>
<evidence type="ECO:0000259" key="4">
    <source>
        <dbReference type="Pfam" id="PF26571"/>
    </source>
</evidence>
<dbReference type="InterPro" id="IPR011055">
    <property type="entry name" value="Dup_hybrid_motif"/>
</dbReference>
<dbReference type="STRING" id="1210090.GCA_001613185_03025"/>
<reference evidence="5 6" key="1">
    <citation type="submission" date="2018-06" db="EMBL/GenBank/DDBJ databases">
        <title>Genomic Encyclopedia of Type Strains, Phase IV (KMG-IV): sequencing the most valuable type-strain genomes for metagenomic binning, comparative biology and taxonomic classification.</title>
        <authorList>
            <person name="Goeker M."/>
        </authorList>
    </citation>
    <scope>NUCLEOTIDE SEQUENCE [LARGE SCALE GENOMIC DNA]</scope>
    <source>
        <strain evidence="5 6">DSM 44599</strain>
    </source>
</reference>
<comment type="caution">
    <text evidence="5">The sequence shown here is derived from an EMBL/GenBank/DDBJ whole genome shotgun (WGS) entry which is preliminary data.</text>
</comment>
<dbReference type="Pfam" id="PF01551">
    <property type="entry name" value="Peptidase_M23"/>
    <property type="match status" value="1"/>
</dbReference>
<dbReference type="Pfam" id="PF01464">
    <property type="entry name" value="SLT"/>
    <property type="match status" value="1"/>
</dbReference>
<feature type="domain" description="Transglycosylase SLT" evidence="2">
    <location>
        <begin position="400"/>
        <end position="509"/>
    </location>
</feature>